<protein>
    <submittedName>
        <fullName evidence="10">Glutamate transport membrane-spanning protein</fullName>
    </submittedName>
</protein>
<dbReference type="GO" id="GO:0005886">
    <property type="term" value="C:plasma membrane"/>
    <property type="evidence" value="ECO:0007669"/>
    <property type="project" value="UniProtKB-SubCell"/>
</dbReference>
<dbReference type="InterPro" id="IPR043429">
    <property type="entry name" value="ArtM/GltK/GlnP/TcyL/YhdX-like"/>
</dbReference>
<dbReference type="EMBL" id="CVTF01000022">
    <property type="protein sequence ID" value="CRY98777.1"/>
    <property type="molecule type" value="Genomic_DNA"/>
</dbReference>
<feature type="transmembrane region" description="Helical" evidence="8">
    <location>
        <begin position="67"/>
        <end position="94"/>
    </location>
</feature>
<evidence type="ECO:0000256" key="7">
    <source>
        <dbReference type="ARBA" id="ARBA00023136"/>
    </source>
</evidence>
<dbReference type="PROSITE" id="PS50928">
    <property type="entry name" value="ABC_TM1"/>
    <property type="match status" value="1"/>
</dbReference>
<comment type="subcellular location">
    <subcellularLocation>
        <location evidence="2 8">Cell membrane</location>
        <topology evidence="2 8">Multi-pass membrane protein</topology>
    </subcellularLocation>
</comment>
<evidence type="ECO:0000313" key="10">
    <source>
        <dbReference type="EMBL" id="CRY98777.1"/>
    </source>
</evidence>
<keyword evidence="5" id="KW-0029">Amino-acid transport</keyword>
<dbReference type="OMA" id="EGAWMTI"/>
<dbReference type="Gene3D" id="1.10.3720.10">
    <property type="entry name" value="MetI-like"/>
    <property type="match status" value="1"/>
</dbReference>
<name>A0A0H5Q9S3_NEIMI</name>
<proteinExistence type="inferred from homology"/>
<dbReference type="GO" id="GO:0006865">
    <property type="term" value="P:amino acid transport"/>
    <property type="evidence" value="ECO:0007669"/>
    <property type="project" value="UniProtKB-KW"/>
</dbReference>
<dbReference type="PANTHER" id="PTHR30614">
    <property type="entry name" value="MEMBRANE COMPONENT OF AMINO ACID ABC TRANSPORTER"/>
    <property type="match status" value="1"/>
</dbReference>
<evidence type="ECO:0000256" key="8">
    <source>
        <dbReference type="RuleBase" id="RU363032"/>
    </source>
</evidence>
<keyword evidence="6 8" id="KW-1133">Transmembrane helix</keyword>
<evidence type="ECO:0000256" key="3">
    <source>
        <dbReference type="ARBA" id="ARBA00010072"/>
    </source>
</evidence>
<comment type="similarity">
    <text evidence="3">Belongs to the binding-protein-dependent transport system permease family. HisMQ subfamily.</text>
</comment>
<dbReference type="Proteomes" id="UP000182715">
    <property type="component" value="Unassembled WGS sequence"/>
</dbReference>
<keyword evidence="8" id="KW-0813">Transport</keyword>
<accession>A0A0H5Q9S3</accession>
<dbReference type="AlphaFoldDB" id="A0A0H5Q9S3"/>
<evidence type="ECO:0000259" key="9">
    <source>
        <dbReference type="PROSITE" id="PS50928"/>
    </source>
</evidence>
<evidence type="ECO:0000256" key="2">
    <source>
        <dbReference type="ARBA" id="ARBA00004651"/>
    </source>
</evidence>
<comment type="function">
    <text evidence="1">Part of the binding-protein-dependent transport system for glutamine; probably responsible for the translocation of the substrate across the membrane.</text>
</comment>
<evidence type="ECO:0000256" key="5">
    <source>
        <dbReference type="ARBA" id="ARBA00022970"/>
    </source>
</evidence>
<evidence type="ECO:0000256" key="1">
    <source>
        <dbReference type="ARBA" id="ARBA00003159"/>
    </source>
</evidence>
<keyword evidence="4 8" id="KW-0812">Transmembrane</keyword>
<dbReference type="PANTHER" id="PTHR30614:SF20">
    <property type="entry name" value="GLUTAMINE TRANSPORT SYSTEM PERMEASE PROTEIN GLNP"/>
    <property type="match status" value="1"/>
</dbReference>
<feature type="transmembrane region" description="Helical" evidence="8">
    <location>
        <begin position="218"/>
        <end position="239"/>
    </location>
</feature>
<keyword evidence="7 8" id="KW-0472">Membrane</keyword>
<dbReference type="InterPro" id="IPR035906">
    <property type="entry name" value="MetI-like_sf"/>
</dbReference>
<organism evidence="10 11">
    <name type="scientific">Neisseria meningitidis serogroup B</name>
    <dbReference type="NCBI Taxonomy" id="491"/>
    <lineage>
        <taxon>Bacteria</taxon>
        <taxon>Pseudomonadati</taxon>
        <taxon>Pseudomonadota</taxon>
        <taxon>Betaproteobacteria</taxon>
        <taxon>Neisseriales</taxon>
        <taxon>Neisseriaceae</taxon>
        <taxon>Neisseria</taxon>
    </lineage>
</organism>
<dbReference type="InterPro" id="IPR000515">
    <property type="entry name" value="MetI-like"/>
</dbReference>
<dbReference type="CDD" id="cd06261">
    <property type="entry name" value="TM_PBP2"/>
    <property type="match status" value="1"/>
</dbReference>
<evidence type="ECO:0000256" key="4">
    <source>
        <dbReference type="ARBA" id="ARBA00022692"/>
    </source>
</evidence>
<dbReference type="FunFam" id="1.10.3720.10:FF:000080">
    <property type="entry name" value="Amino acid ABC transporter, permease protein"/>
    <property type="match status" value="1"/>
</dbReference>
<evidence type="ECO:0000256" key="6">
    <source>
        <dbReference type="ARBA" id="ARBA00022989"/>
    </source>
</evidence>
<feature type="transmembrane region" description="Helical" evidence="8">
    <location>
        <begin position="15"/>
        <end position="46"/>
    </location>
</feature>
<feature type="domain" description="ABC transmembrane type-1" evidence="9">
    <location>
        <begin position="19"/>
        <end position="236"/>
    </location>
</feature>
<sequence>MDFRFDIIYEYRWMFLYGALTTLGLTVVATAGGSVLGLLLALARLIHLEKAGAPMRVLAWALRKVSLLYVTLFRGTPLFVQIVIWAYVWFPFFVHPSDGILVSGEAAIALRRGYGPLIAGSLALIANSGAYICEIFRAGIQSIDKGQMEAARSLGLTYPQAMRYVILPQALRRMLPPLASEFITLLKDSSLLSVIAVAELAYVQNTITGRYSVYEEPLYTVALIYLLMTTFLGWIFLRLEKRYNPQHR</sequence>
<dbReference type="GO" id="GO:0055085">
    <property type="term" value="P:transmembrane transport"/>
    <property type="evidence" value="ECO:0007669"/>
    <property type="project" value="InterPro"/>
</dbReference>
<evidence type="ECO:0000313" key="11">
    <source>
        <dbReference type="Proteomes" id="UP000182715"/>
    </source>
</evidence>
<dbReference type="Pfam" id="PF00528">
    <property type="entry name" value="BPD_transp_1"/>
    <property type="match status" value="1"/>
</dbReference>
<dbReference type="SUPFAM" id="SSF161098">
    <property type="entry name" value="MetI-like"/>
    <property type="match status" value="1"/>
</dbReference>
<reference evidence="10 11" key="1">
    <citation type="submission" date="2014-11" db="EMBL/GenBank/DDBJ databases">
        <authorList>
            <person name="Diene M.Seydina."/>
        </authorList>
    </citation>
    <scope>NUCLEOTIDE SEQUENCE [LARGE SCALE GENOMIC DNA]</scope>
    <source>
        <strain evidence="10 11">Neisseria meningitidis CHUV</strain>
    </source>
</reference>